<dbReference type="InterPro" id="IPR047272">
    <property type="entry name" value="S49_SppA_C"/>
</dbReference>
<dbReference type="GO" id="GO:0006508">
    <property type="term" value="P:proteolysis"/>
    <property type="evidence" value="ECO:0007669"/>
    <property type="project" value="UniProtKB-KW"/>
</dbReference>
<keyword evidence="2 6" id="KW-0645">Protease</keyword>
<dbReference type="InterPro" id="IPR029045">
    <property type="entry name" value="ClpP/crotonase-like_dom_sf"/>
</dbReference>
<dbReference type="EMBL" id="FNFY01000007">
    <property type="protein sequence ID" value="SDK69716.1"/>
    <property type="molecule type" value="Genomic_DNA"/>
</dbReference>
<dbReference type="CDD" id="cd07023">
    <property type="entry name" value="S49_Sppa_N_C"/>
    <property type="match status" value="1"/>
</dbReference>
<comment type="similarity">
    <text evidence="1">Belongs to the peptidase S49 family.</text>
</comment>
<dbReference type="AlphaFoldDB" id="A0A1G9E0R2"/>
<accession>A0A1G9E0R2</accession>
<dbReference type="STRING" id="576118.SAMN05216216_10748"/>
<reference evidence="7" key="1">
    <citation type="submission" date="2016-10" db="EMBL/GenBank/DDBJ databases">
        <authorList>
            <person name="Varghese N."/>
            <person name="Submissions S."/>
        </authorList>
    </citation>
    <scope>NUCLEOTIDE SEQUENCE [LARGE SCALE GENOMIC DNA]</scope>
    <source>
        <strain evidence="7">CGMCC 1.8895</strain>
    </source>
</reference>
<evidence type="ECO:0000259" key="5">
    <source>
        <dbReference type="Pfam" id="PF01343"/>
    </source>
</evidence>
<name>A0A1G9E0R2_9BACL</name>
<dbReference type="SUPFAM" id="SSF52096">
    <property type="entry name" value="ClpP/crotonase"/>
    <property type="match status" value="1"/>
</dbReference>
<keyword evidence="3" id="KW-0378">Hydrolase</keyword>
<evidence type="ECO:0000256" key="4">
    <source>
        <dbReference type="ARBA" id="ARBA00022825"/>
    </source>
</evidence>
<evidence type="ECO:0000256" key="3">
    <source>
        <dbReference type="ARBA" id="ARBA00022801"/>
    </source>
</evidence>
<dbReference type="RefSeq" id="WP_092985632.1">
    <property type="nucleotide sequence ID" value="NZ_FNFY01000007.1"/>
</dbReference>
<evidence type="ECO:0000313" key="6">
    <source>
        <dbReference type="EMBL" id="SDK69716.1"/>
    </source>
</evidence>
<gene>
    <name evidence="6" type="ORF">SAMN05216216_10748</name>
</gene>
<dbReference type="Gene3D" id="6.20.330.10">
    <property type="match status" value="1"/>
</dbReference>
<dbReference type="InterPro" id="IPR002142">
    <property type="entry name" value="Peptidase_S49"/>
</dbReference>
<sequence length="334" mass="36474">MKRIIAAVIAATLLVFGVFFSIFTNLWASDFQETVDQFAGGEFPPTQVVEQGDPNSKIAMINIEGTMVDTGNQQSMFAAQEYNHQLIIESLKQVIEDDTIKGVLLNVDSPGGGVYESAEIHKYLVQAKEAGKVIYSSMGGMAASGGYYVSAPADQIFASEETMTGSIGVIMQSINFQQLAEDLGIEFNSYTSGDMKEMLSSTKDPTEEEERYVQGMVDSMFDDFVQVVADGRGMSEDEVRNIADGRIYLGEEAVDNGLVDQLGHIEDATAALKEEVGGNPQIIEYGYANNFAGLNLSYGAKSIFGELTGQNDIARVEQLINNRQGLQPMYLYDR</sequence>
<keyword evidence="4" id="KW-0720">Serine protease</keyword>
<dbReference type="InterPro" id="IPR004635">
    <property type="entry name" value="Pept_S49_SppA"/>
</dbReference>
<feature type="domain" description="Peptidase S49" evidence="5">
    <location>
        <begin position="127"/>
        <end position="276"/>
    </location>
</feature>
<dbReference type="NCBIfam" id="TIGR00706">
    <property type="entry name" value="SppA_dom"/>
    <property type="match status" value="1"/>
</dbReference>
<dbReference type="PANTHER" id="PTHR42987:SF7">
    <property type="entry name" value="SIGNAL PEPTIDE PEPTIDASE SPPA-RELATED"/>
    <property type="match status" value="1"/>
</dbReference>
<dbReference type="OrthoDB" id="9764363at2"/>
<protein>
    <submittedName>
        <fullName evidence="6">Protease-4</fullName>
    </submittedName>
</protein>
<evidence type="ECO:0000313" key="7">
    <source>
        <dbReference type="Proteomes" id="UP000199008"/>
    </source>
</evidence>
<dbReference type="GO" id="GO:0008236">
    <property type="term" value="F:serine-type peptidase activity"/>
    <property type="evidence" value="ECO:0007669"/>
    <property type="project" value="UniProtKB-KW"/>
</dbReference>
<dbReference type="Gene3D" id="3.90.226.10">
    <property type="entry name" value="2-enoyl-CoA Hydratase, Chain A, domain 1"/>
    <property type="match status" value="1"/>
</dbReference>
<evidence type="ECO:0000256" key="2">
    <source>
        <dbReference type="ARBA" id="ARBA00022670"/>
    </source>
</evidence>
<dbReference type="Pfam" id="PF01343">
    <property type="entry name" value="Peptidase_S49"/>
    <property type="match status" value="1"/>
</dbReference>
<organism evidence="6 7">
    <name type="scientific">Lacicoccus qingdaonensis</name>
    <dbReference type="NCBI Taxonomy" id="576118"/>
    <lineage>
        <taxon>Bacteria</taxon>
        <taxon>Bacillati</taxon>
        <taxon>Bacillota</taxon>
        <taxon>Bacilli</taxon>
        <taxon>Bacillales</taxon>
        <taxon>Salinicoccaceae</taxon>
        <taxon>Lacicoccus</taxon>
    </lineage>
</organism>
<proteinExistence type="inferred from homology"/>
<dbReference type="PANTHER" id="PTHR42987">
    <property type="entry name" value="PEPTIDASE S49"/>
    <property type="match status" value="1"/>
</dbReference>
<keyword evidence="7" id="KW-1185">Reference proteome</keyword>
<dbReference type="Proteomes" id="UP000199008">
    <property type="component" value="Unassembled WGS sequence"/>
</dbReference>
<evidence type="ECO:0000256" key="1">
    <source>
        <dbReference type="ARBA" id="ARBA00008683"/>
    </source>
</evidence>